<feature type="compositionally biased region" description="Polar residues" evidence="1">
    <location>
        <begin position="104"/>
        <end position="117"/>
    </location>
</feature>
<feature type="region of interest" description="Disordered" evidence="1">
    <location>
        <begin position="399"/>
        <end position="556"/>
    </location>
</feature>
<keyword evidence="3" id="KW-1185">Reference proteome</keyword>
<evidence type="ECO:0000313" key="2">
    <source>
        <dbReference type="EMBL" id="KAL0253095.1"/>
    </source>
</evidence>
<dbReference type="GeneID" id="92014631"/>
<evidence type="ECO:0000313" key="3">
    <source>
        <dbReference type="Proteomes" id="UP001430584"/>
    </source>
</evidence>
<feature type="region of interest" description="Disordered" evidence="1">
    <location>
        <begin position="1"/>
        <end position="77"/>
    </location>
</feature>
<dbReference type="Proteomes" id="UP001430584">
    <property type="component" value="Unassembled WGS sequence"/>
</dbReference>
<feature type="compositionally biased region" description="Polar residues" evidence="1">
    <location>
        <begin position="434"/>
        <end position="444"/>
    </location>
</feature>
<feature type="region of interest" description="Disordered" evidence="1">
    <location>
        <begin position="89"/>
        <end position="152"/>
    </location>
</feature>
<proteinExistence type="predicted"/>
<dbReference type="SUPFAM" id="SSF47954">
    <property type="entry name" value="Cyclin-like"/>
    <property type="match status" value="1"/>
</dbReference>
<dbReference type="PANTHER" id="PTHR15615:SF118">
    <property type="entry name" value="CYCLIN, HYPOTHETICAL (EUROFUNG)"/>
    <property type="match status" value="1"/>
</dbReference>
<dbReference type="Pfam" id="PF08613">
    <property type="entry name" value="Cyclin"/>
    <property type="match status" value="1"/>
</dbReference>
<gene>
    <name evidence="2" type="ORF">SLS55_010546</name>
</gene>
<feature type="compositionally biased region" description="Basic and acidic residues" evidence="1">
    <location>
        <begin position="24"/>
        <end position="35"/>
    </location>
</feature>
<comment type="caution">
    <text evidence="2">The sequence shown here is derived from an EMBL/GenBank/DDBJ whole genome shotgun (WGS) entry which is preliminary data.</text>
</comment>
<feature type="compositionally biased region" description="Polar residues" evidence="1">
    <location>
        <begin position="514"/>
        <end position="538"/>
    </location>
</feature>
<protein>
    <recommendedName>
        <fullName evidence="4">Meiotically up-regulated gene 80 protein</fullName>
    </recommendedName>
</protein>
<dbReference type="PANTHER" id="PTHR15615">
    <property type="match status" value="1"/>
</dbReference>
<dbReference type="RefSeq" id="XP_066627739.1">
    <property type="nucleotide sequence ID" value="XM_066781927.1"/>
</dbReference>
<sequence>MPHALALDRSQPAPVYPPARTNRPQHEQLPLRDSRSLYAPGEGWQARPSALGNPAAPPVNMTSVQRGHNALPQPASSYAVQRPGDAAFTKPQHVHQAPEANPKAMTTSHRTAYQSGPQPVYHPPSPSMRGHSNNGNGHTSEDYRNARRASNQSIAASLQIPTSIHTPQTSMPQLAAEITCLFWFENSSTLHQALDSLSPPPTSLVPDAQPTTGFRKWVTTILSTTQVTQNVVILALLFIYRLKTINPGVKGKPGSEYRLLTVALMLGNKFLDDNTYTNKTWADVSGISVQEVHIMEVEFLSNMKYNLFTSAEEWSEWHVTLGKFGTFFERASRAPLETSSRALGPPTPTLRVPPNLPSPPHSTQASPPFLNGFSPNNNSSYSSTPTLLPHICSAAVSPIGPLPELNLRPGSRKRSYDDQAQEPAPKRTLRNFAPTENQPAYTSIPQQPTLTQPTAQPTTSVPPMLPPLPNLSVPQLPPPNTRSNSLVYPPPMQWSQPSSMPPAPAATLPPTLSIPQSQPSVPGPSRQLSPLPTDSAANSPLHPGFGPGAPKQNRLSPSFYLSQRSSPYRPVRTVNTLLVPPPSTSISHPPRLGFDQMQYQPLGRPSNERRAGPLPYMNHDAWPTTNQFNQWPVLPQPNFSR</sequence>
<name>A0ABR3BZ11_9PEZI</name>
<accession>A0ABR3BZ11</accession>
<dbReference type="InterPro" id="IPR013922">
    <property type="entry name" value="Cyclin_PHO80-like"/>
</dbReference>
<dbReference type="EMBL" id="JAJVCZ030000013">
    <property type="protein sequence ID" value="KAL0253095.1"/>
    <property type="molecule type" value="Genomic_DNA"/>
</dbReference>
<dbReference type="InterPro" id="IPR036915">
    <property type="entry name" value="Cyclin-like_sf"/>
</dbReference>
<reference evidence="2 3" key="1">
    <citation type="submission" date="2024-02" db="EMBL/GenBank/DDBJ databases">
        <title>De novo assembly and annotation of 12 fungi associated with fruit tree decline syndrome in Ontario, Canada.</title>
        <authorList>
            <person name="Sulman M."/>
            <person name="Ellouze W."/>
            <person name="Ilyukhin E."/>
        </authorList>
    </citation>
    <scope>NUCLEOTIDE SEQUENCE [LARGE SCALE GENOMIC DNA]</scope>
    <source>
        <strain evidence="2 3">FDS-637</strain>
    </source>
</reference>
<dbReference type="Gene3D" id="1.10.472.10">
    <property type="entry name" value="Cyclin-like"/>
    <property type="match status" value="1"/>
</dbReference>
<feature type="compositionally biased region" description="Low complexity" evidence="1">
    <location>
        <begin position="445"/>
        <end position="459"/>
    </location>
</feature>
<evidence type="ECO:0000256" key="1">
    <source>
        <dbReference type="SAM" id="MobiDB-lite"/>
    </source>
</evidence>
<dbReference type="CDD" id="cd20557">
    <property type="entry name" value="CYCLIN_ScPCL1-like"/>
    <property type="match status" value="1"/>
</dbReference>
<evidence type="ECO:0008006" key="4">
    <source>
        <dbReference type="Google" id="ProtNLM"/>
    </source>
</evidence>
<organism evidence="2 3">
    <name type="scientific">Diplodia seriata</name>
    <dbReference type="NCBI Taxonomy" id="420778"/>
    <lineage>
        <taxon>Eukaryota</taxon>
        <taxon>Fungi</taxon>
        <taxon>Dikarya</taxon>
        <taxon>Ascomycota</taxon>
        <taxon>Pezizomycotina</taxon>
        <taxon>Dothideomycetes</taxon>
        <taxon>Dothideomycetes incertae sedis</taxon>
        <taxon>Botryosphaeriales</taxon>
        <taxon>Botryosphaeriaceae</taxon>
        <taxon>Diplodia</taxon>
    </lineage>
</organism>
<feature type="compositionally biased region" description="Pro residues" evidence="1">
    <location>
        <begin position="463"/>
        <end position="480"/>
    </location>
</feature>
<feature type="region of interest" description="Disordered" evidence="1">
    <location>
        <begin position="337"/>
        <end position="382"/>
    </location>
</feature>